<dbReference type="Proteomes" id="UP000704738">
    <property type="component" value="Unassembled WGS sequence"/>
</dbReference>
<protein>
    <submittedName>
        <fullName evidence="1">Uncharacterized protein</fullName>
    </submittedName>
</protein>
<gene>
    <name evidence="1" type="ORF">DM819_15490</name>
</gene>
<dbReference type="EMBL" id="QJRE01000112">
    <property type="protein sequence ID" value="NWL47216.1"/>
    <property type="molecule type" value="Genomic_DNA"/>
</dbReference>
<reference evidence="1 2" key="1">
    <citation type="submission" date="2018-06" db="EMBL/GenBank/DDBJ databases">
        <title>Bacteria isolated from soil of Wuhan.</title>
        <authorList>
            <person name="Xiang W."/>
            <person name="Huang C."/>
        </authorList>
    </citation>
    <scope>NUCLEOTIDE SEQUENCE [LARGE SCALE GENOMIC DNA]</scope>
    <source>
        <strain evidence="2">xwS4</strain>
    </source>
</reference>
<evidence type="ECO:0000313" key="2">
    <source>
        <dbReference type="Proteomes" id="UP000704738"/>
    </source>
</evidence>
<sequence length="104" mass="12110">MTWPLERHCFRPCPGLWVHIDPEGALVQAQYDNVGFFIFTDFAEATALEIGKANAFTQKWIVDRQHRSIRTNDLKIILNHQGVPNCYVNRMGSQLIFTPWTIHR</sequence>
<accession>A0ABD6N776</accession>
<evidence type="ECO:0000313" key="1">
    <source>
        <dbReference type="EMBL" id="NWL47216.1"/>
    </source>
</evidence>
<dbReference type="AlphaFoldDB" id="A0ABD6N776"/>
<name>A0ABD6N776_9PSED</name>
<organism evidence="1 2">
    <name type="scientific">Pseudomonas hunanensis</name>
    <dbReference type="NCBI Taxonomy" id="1247546"/>
    <lineage>
        <taxon>Bacteria</taxon>
        <taxon>Pseudomonadati</taxon>
        <taxon>Pseudomonadota</taxon>
        <taxon>Gammaproteobacteria</taxon>
        <taxon>Pseudomonadales</taxon>
        <taxon>Pseudomonadaceae</taxon>
        <taxon>Pseudomonas</taxon>
    </lineage>
</organism>
<comment type="caution">
    <text evidence="1">The sequence shown here is derived from an EMBL/GenBank/DDBJ whole genome shotgun (WGS) entry which is preliminary data.</text>
</comment>
<proteinExistence type="predicted"/>